<reference evidence="6" key="1">
    <citation type="submission" date="2020-09" db="EMBL/GenBank/DDBJ databases">
        <title>Leviviricetes taxonomy.</title>
        <authorList>
            <person name="Stockdale S.R."/>
            <person name="Callanan J."/>
            <person name="Adriaenssens E.M."/>
            <person name="Kuhn J.H."/>
            <person name="Rumnieks J."/>
            <person name="Shkoporov A."/>
            <person name="Draper L.A."/>
            <person name="Ross P."/>
            <person name="Hill C."/>
        </authorList>
    </citation>
    <scope>NUCLEOTIDE SEQUENCE</scope>
</reference>
<dbReference type="KEGG" id="vg:80400582"/>
<feature type="non-terminal residue" evidence="6">
    <location>
        <position position="1"/>
    </location>
</feature>
<accession>A0A8S5L584</accession>
<evidence type="ECO:0000256" key="2">
    <source>
        <dbReference type="ARBA" id="ARBA00022804"/>
    </source>
</evidence>
<keyword evidence="4" id="KW-1160">Virus entry into host cell</keyword>
<proteinExistence type="inferred from homology"/>
<evidence type="ECO:0000313" key="7">
    <source>
        <dbReference type="Proteomes" id="UP000676859"/>
    </source>
</evidence>
<sequence>LPIPGSLAVSSDGAVVASTLRISVMTSHTRTREDTFSYFTSGSYVKVTQSYFGGNPLGGPSSTNGVHNGETFVAGHKKMTDAVSHQVPYDEHDLDSVRKQNMIRGIVDGVITVNTVVGGTGQITTHTFHNYVPTGDGIDPRSMVPPGFNSSYWKTRALALLNPTRPTQANIPLSLFELKDMPRMLKELGDAYAAYRLLRRRSQNSGGTKNWQAVGLAGYTPQALLSVNFGWGPLFSDLHTLLLYSKAVNNRLQFLKNIGAGKTIKRKLGSSTFRITEGLVIGDVVSYRTIRLYKDRQWCTAKYALKDPSWITDESERINAALSVYGLRNQQWLSLSQVWNMIPWSWLIDYFANIGDVLEASMGYAPVSIRSLNVMQETVVERTPEAIQGLAASIYTPFKHSLTSKRRASFINPTPSYSFTPYLTGHEQMILGSLVLSGILRSRLTHP</sequence>
<comment type="similarity">
    <text evidence="5">Belongs to the Leviviricetes maturation protein family.</text>
</comment>
<keyword evidence="7" id="KW-1185">Reference proteome</keyword>
<gene>
    <name evidence="6" type="primary">SRR5467091_14_1</name>
</gene>
<keyword evidence="2" id="KW-1161">Viral attachment to host cell</keyword>
<keyword evidence="1" id="KW-0945">Host-virus interaction</keyword>
<dbReference type="GO" id="GO:0039666">
    <property type="term" value="P:virion attachment to host cell pilus"/>
    <property type="evidence" value="ECO:0007669"/>
    <property type="project" value="UniProtKB-KW"/>
</dbReference>
<keyword evidence="3" id="KW-0946">Virion</keyword>
<evidence type="ECO:0000256" key="3">
    <source>
        <dbReference type="ARBA" id="ARBA00023104"/>
    </source>
</evidence>
<protein>
    <submittedName>
        <fullName evidence="6">Maturation protein</fullName>
    </submittedName>
</protein>
<dbReference type="Proteomes" id="UP000676859">
    <property type="component" value="Segment"/>
</dbReference>
<dbReference type="InterPro" id="IPR005563">
    <property type="entry name" value="A_protein"/>
</dbReference>
<organism evidence="6 7">
    <name type="scientific">ssRNA phage SRR5467091_14</name>
    <dbReference type="NCBI Taxonomy" id="2786464"/>
    <lineage>
        <taxon>Viruses</taxon>
        <taxon>Riboviria</taxon>
        <taxon>Orthornavirae</taxon>
        <taxon>Lenarviricota</taxon>
        <taxon>Leviviricetes</taxon>
        <taxon>Timlovirales</taxon>
        <taxon>Steitzviridae</taxon>
        <taxon>Podtsbuvirus</taxon>
        <taxon>Podtsbuvirus caenenecus</taxon>
    </lineage>
</organism>
<dbReference type="RefSeq" id="YP_010770984.1">
    <property type="nucleotide sequence ID" value="NC_074452.1"/>
</dbReference>
<dbReference type="GeneID" id="80400582"/>
<name>A0A8S5L584_9VIRU</name>
<evidence type="ECO:0000256" key="1">
    <source>
        <dbReference type="ARBA" id="ARBA00022581"/>
    </source>
</evidence>
<dbReference type="Pfam" id="PF03863">
    <property type="entry name" value="Phage_mat-A"/>
    <property type="match status" value="1"/>
</dbReference>
<evidence type="ECO:0000256" key="4">
    <source>
        <dbReference type="ARBA" id="ARBA00023296"/>
    </source>
</evidence>
<evidence type="ECO:0000256" key="5">
    <source>
        <dbReference type="ARBA" id="ARBA00035110"/>
    </source>
</evidence>
<keyword evidence="3" id="KW-1175">Viral attachment to host cell pilus</keyword>
<evidence type="ECO:0000313" key="6">
    <source>
        <dbReference type="EMBL" id="DAD52495.1"/>
    </source>
</evidence>
<dbReference type="EMBL" id="BK014121">
    <property type="protein sequence ID" value="DAD52495.1"/>
    <property type="molecule type" value="Genomic_RNA"/>
</dbReference>